<dbReference type="InterPro" id="IPR011991">
    <property type="entry name" value="ArsR-like_HTH"/>
</dbReference>
<feature type="domain" description="HTH arsR-type" evidence="4">
    <location>
        <begin position="37"/>
        <end position="131"/>
    </location>
</feature>
<dbReference type="Gene3D" id="1.10.10.10">
    <property type="entry name" value="Winged helix-like DNA-binding domain superfamily/Winged helix DNA-binding domain"/>
    <property type="match status" value="1"/>
</dbReference>
<dbReference type="InterPro" id="IPR001845">
    <property type="entry name" value="HTH_ArsR_DNA-bd_dom"/>
</dbReference>
<evidence type="ECO:0000256" key="1">
    <source>
        <dbReference type="ARBA" id="ARBA00023015"/>
    </source>
</evidence>
<keyword evidence="1" id="KW-0805">Transcription regulation</keyword>
<dbReference type="SUPFAM" id="SSF46785">
    <property type="entry name" value="Winged helix' DNA-binding domain"/>
    <property type="match status" value="1"/>
</dbReference>
<dbReference type="InterPro" id="IPR051011">
    <property type="entry name" value="Metal_resp_trans_reg"/>
</dbReference>
<evidence type="ECO:0000313" key="6">
    <source>
        <dbReference type="Proteomes" id="UP001500449"/>
    </source>
</evidence>
<dbReference type="PRINTS" id="PR00778">
    <property type="entry name" value="HTHARSR"/>
</dbReference>
<keyword evidence="3" id="KW-0804">Transcription</keyword>
<dbReference type="InterPro" id="IPR036388">
    <property type="entry name" value="WH-like_DNA-bd_sf"/>
</dbReference>
<organism evidence="5 6">
    <name type="scientific">Pseudonocardia ailaonensis</name>
    <dbReference type="NCBI Taxonomy" id="367279"/>
    <lineage>
        <taxon>Bacteria</taxon>
        <taxon>Bacillati</taxon>
        <taxon>Actinomycetota</taxon>
        <taxon>Actinomycetes</taxon>
        <taxon>Pseudonocardiales</taxon>
        <taxon>Pseudonocardiaceae</taxon>
        <taxon>Pseudonocardia</taxon>
    </lineage>
</organism>
<proteinExistence type="predicted"/>
<sequence length="150" mass="16325">MVAETRDHHRGRAGDVEGRRFLSIGTPGYHRPVPMDCCPPDVTPAVALFRSLGDPTRLAIVSRLAEGEARVVDLTRLLGLAQSTVSGHLSCLRDCRLVDFRTEGRQSYYSLTRPELIELLRSAENLLTRTGNAVALCPVYGEPSTAPAPA</sequence>
<protein>
    <recommendedName>
        <fullName evidence="4">HTH arsR-type domain-containing protein</fullName>
    </recommendedName>
</protein>
<comment type="caution">
    <text evidence="5">The sequence shown here is derived from an EMBL/GenBank/DDBJ whole genome shotgun (WGS) entry which is preliminary data.</text>
</comment>
<evidence type="ECO:0000256" key="3">
    <source>
        <dbReference type="ARBA" id="ARBA00023163"/>
    </source>
</evidence>
<name>A0ABN2N955_9PSEU</name>
<dbReference type="SMART" id="SM00418">
    <property type="entry name" value="HTH_ARSR"/>
    <property type="match status" value="1"/>
</dbReference>
<dbReference type="PANTHER" id="PTHR43132">
    <property type="entry name" value="ARSENICAL RESISTANCE OPERON REPRESSOR ARSR-RELATED"/>
    <property type="match status" value="1"/>
</dbReference>
<evidence type="ECO:0000259" key="4">
    <source>
        <dbReference type="PROSITE" id="PS50987"/>
    </source>
</evidence>
<dbReference type="Pfam" id="PF01022">
    <property type="entry name" value="HTH_5"/>
    <property type="match status" value="1"/>
</dbReference>
<accession>A0ABN2N955</accession>
<dbReference type="PROSITE" id="PS50987">
    <property type="entry name" value="HTH_ARSR_2"/>
    <property type="match status" value="1"/>
</dbReference>
<keyword evidence="6" id="KW-1185">Reference proteome</keyword>
<dbReference type="PANTHER" id="PTHR43132:SF2">
    <property type="entry name" value="ARSENICAL RESISTANCE OPERON REPRESSOR ARSR-RELATED"/>
    <property type="match status" value="1"/>
</dbReference>
<reference evidence="5 6" key="1">
    <citation type="journal article" date="2019" name="Int. J. Syst. Evol. Microbiol.">
        <title>The Global Catalogue of Microorganisms (GCM) 10K type strain sequencing project: providing services to taxonomists for standard genome sequencing and annotation.</title>
        <authorList>
            <consortium name="The Broad Institute Genomics Platform"/>
            <consortium name="The Broad Institute Genome Sequencing Center for Infectious Disease"/>
            <person name="Wu L."/>
            <person name="Ma J."/>
        </authorList>
    </citation>
    <scope>NUCLEOTIDE SEQUENCE [LARGE SCALE GENOMIC DNA]</scope>
    <source>
        <strain evidence="5 6">JCM 16009</strain>
    </source>
</reference>
<gene>
    <name evidence="5" type="ORF">GCM10009836_39240</name>
</gene>
<dbReference type="CDD" id="cd00090">
    <property type="entry name" value="HTH_ARSR"/>
    <property type="match status" value="1"/>
</dbReference>
<evidence type="ECO:0000256" key="2">
    <source>
        <dbReference type="ARBA" id="ARBA00023125"/>
    </source>
</evidence>
<evidence type="ECO:0000313" key="5">
    <source>
        <dbReference type="EMBL" id="GAA1855331.1"/>
    </source>
</evidence>
<dbReference type="InterPro" id="IPR036390">
    <property type="entry name" value="WH_DNA-bd_sf"/>
</dbReference>
<dbReference type="NCBIfam" id="NF033788">
    <property type="entry name" value="HTH_metalloreg"/>
    <property type="match status" value="1"/>
</dbReference>
<dbReference type="Proteomes" id="UP001500449">
    <property type="component" value="Unassembled WGS sequence"/>
</dbReference>
<dbReference type="EMBL" id="BAAAQK010000012">
    <property type="protein sequence ID" value="GAA1855331.1"/>
    <property type="molecule type" value="Genomic_DNA"/>
</dbReference>
<keyword evidence="2" id="KW-0238">DNA-binding</keyword>